<feature type="signal peptide" evidence="1">
    <location>
        <begin position="1"/>
        <end position="20"/>
    </location>
</feature>
<evidence type="ECO:0000259" key="2">
    <source>
        <dbReference type="Pfam" id="PF13372"/>
    </source>
</evidence>
<evidence type="ECO:0000313" key="4">
    <source>
        <dbReference type="Proteomes" id="UP000045051"/>
    </source>
</evidence>
<evidence type="ECO:0000313" key="3">
    <source>
        <dbReference type="EMBL" id="CEN48397.1"/>
    </source>
</evidence>
<evidence type="ECO:0000256" key="1">
    <source>
        <dbReference type="SAM" id="SignalP"/>
    </source>
</evidence>
<dbReference type="Proteomes" id="UP000045051">
    <property type="component" value="Unassembled WGS sequence"/>
</dbReference>
<dbReference type="Pfam" id="PF13372">
    <property type="entry name" value="Alginate_exp"/>
    <property type="match status" value="1"/>
</dbReference>
<accession>A0A0B7IEG0</accession>
<keyword evidence="4" id="KW-1185">Reference proteome</keyword>
<dbReference type="EMBL" id="CDOI01000173">
    <property type="protein sequence ID" value="CEN48397.1"/>
    <property type="molecule type" value="Genomic_DNA"/>
</dbReference>
<feature type="chain" id="PRO_5002116663" description="Alginate export domain-containing protein" evidence="1">
    <location>
        <begin position="21"/>
        <end position="414"/>
    </location>
</feature>
<dbReference type="RefSeq" id="WP_042344926.1">
    <property type="nucleotide sequence ID" value="NZ_CDOI01000173.1"/>
</dbReference>
<reference evidence="3 4" key="1">
    <citation type="submission" date="2015-01" db="EMBL/GenBank/DDBJ databases">
        <authorList>
            <person name="Xiang T."/>
            <person name="Song Y."/>
            <person name="Huang L."/>
            <person name="Wang B."/>
            <person name="Wu P."/>
        </authorList>
    </citation>
    <scope>NUCLEOTIDE SEQUENCE [LARGE SCALE GENOMIC DNA]</scope>
    <source>
        <strain evidence="3 4">CcD38</strain>
    </source>
</reference>
<feature type="domain" description="Alginate export" evidence="2">
    <location>
        <begin position="25"/>
        <end position="398"/>
    </location>
</feature>
<dbReference type="InterPro" id="IPR025388">
    <property type="entry name" value="Alginate_export_dom"/>
</dbReference>
<dbReference type="AlphaFoldDB" id="A0A0B7IEG0"/>
<proteinExistence type="predicted"/>
<organism evidence="3 4">
    <name type="scientific">Capnocytophaga canis</name>
    <dbReference type="NCBI Taxonomy" id="1848903"/>
    <lineage>
        <taxon>Bacteria</taxon>
        <taxon>Pseudomonadati</taxon>
        <taxon>Bacteroidota</taxon>
        <taxon>Flavobacteriia</taxon>
        <taxon>Flavobacteriales</taxon>
        <taxon>Flavobacteriaceae</taxon>
        <taxon>Capnocytophaga</taxon>
    </lineage>
</organism>
<name>A0A0B7IEG0_9FLAO</name>
<gene>
    <name evidence="3" type="ORF">CCAND38_60014</name>
</gene>
<sequence>MKKHFLTTLLFLVGFSTLVAQDFSVDANFRTRSEYRHGQGRLFQKEEKPAFFVNQRARLGTSYQNEWLELRLTAQQIFTWGDAQQPQAELKNHLGFFEAWAKMQIDENWNVKLGRQVISYDDERILGGLDWSQYGRFHDAAVVSYKNFLNVGLAFNQEGQPNVGNAYAIGNTSKNTYKTMQFLRANKKWQDNSLSFLFINNGFQDFDSSGKQDGVSNMQTTGFYGIFPISSLMLEASAYYQFGKFQKTSVSAYQLRAELIYKTQEFTAGLGMEMLSGRDYDDTSAKIKSFNPLYGTAHKFNGHMDFYYLGQNLQGTTGLNDIYAKAIVKFNEKSNLLFMPHIFMSNAKRADNKSYLGTELDFMFTQQFRKDVALNVGYSHHLPSDAIKVATTHGMQNWFWVQLNIKPTLFTTKQ</sequence>
<keyword evidence="1" id="KW-0732">Signal</keyword>
<protein>
    <recommendedName>
        <fullName evidence="2">Alginate export domain-containing protein</fullName>
    </recommendedName>
</protein>